<evidence type="ECO:0000313" key="1">
    <source>
        <dbReference type="EMBL" id="KWZ60654.1"/>
    </source>
</evidence>
<evidence type="ECO:0000313" key="2">
    <source>
        <dbReference type="Proteomes" id="UP000070119"/>
    </source>
</evidence>
<comment type="caution">
    <text evidence="1">The sequence shown here is derived from an EMBL/GenBank/DDBJ whole genome shotgun (WGS) entry which is preliminary data.</text>
</comment>
<sequence>MTNRFDSRKKHASVNEPFPHREFVRASLQVQATRYCQPKHRASALIISWSTFQTHCRMA</sequence>
<protein>
    <submittedName>
        <fullName evidence="1">Uncharacterized protein</fullName>
    </submittedName>
</protein>
<accession>A0AA40UYI9</accession>
<organism evidence="1 2">
    <name type="scientific">Burkholderia ubonensis</name>
    <dbReference type="NCBI Taxonomy" id="101571"/>
    <lineage>
        <taxon>Bacteria</taxon>
        <taxon>Pseudomonadati</taxon>
        <taxon>Pseudomonadota</taxon>
        <taxon>Betaproteobacteria</taxon>
        <taxon>Burkholderiales</taxon>
        <taxon>Burkholderiaceae</taxon>
        <taxon>Burkholderia</taxon>
        <taxon>Burkholderia cepacia complex</taxon>
    </lineage>
</organism>
<dbReference type="Proteomes" id="UP000070119">
    <property type="component" value="Chromosome 1"/>
</dbReference>
<name>A0AA40UYI9_9BURK</name>
<dbReference type="AlphaFoldDB" id="A0AA40UYI9"/>
<proteinExistence type="predicted"/>
<dbReference type="EMBL" id="LNJU01000001">
    <property type="protein sequence ID" value="KWZ60654.1"/>
    <property type="molecule type" value="Genomic_DNA"/>
</dbReference>
<gene>
    <name evidence="1" type="ORF">WK57_08755</name>
</gene>
<reference evidence="1 2" key="1">
    <citation type="submission" date="2015-11" db="EMBL/GenBank/DDBJ databases">
        <authorList>
            <person name="Sahl J."/>
            <person name="Wagner D."/>
            <person name="Keim P."/>
        </authorList>
    </citation>
    <scope>NUCLEOTIDE SEQUENCE [LARGE SCALE GENOMIC DNA]</scope>
    <source>
        <strain evidence="1 2">MSMB1157</strain>
    </source>
</reference>